<evidence type="ECO:0000313" key="2">
    <source>
        <dbReference type="EMBL" id="MBB3117296.1"/>
    </source>
</evidence>
<keyword evidence="2" id="KW-0560">Oxidoreductase</keyword>
<dbReference type="Pfam" id="PF18234">
    <property type="entry name" value="VioE"/>
    <property type="match status" value="1"/>
</dbReference>
<dbReference type="InterPro" id="IPR040857">
    <property type="entry name" value="VioE_dom"/>
</dbReference>
<reference evidence="2 3" key="1">
    <citation type="submission" date="2020-08" db="EMBL/GenBank/DDBJ databases">
        <title>Genomic Encyclopedia of Type Strains, Phase III (KMG-III): the genomes of soil and plant-associated and newly described type strains.</title>
        <authorList>
            <person name="Whitman W."/>
        </authorList>
    </citation>
    <scope>NUCLEOTIDE SEQUENCE [LARGE SCALE GENOMIC DNA]</scope>
    <source>
        <strain evidence="2 3">CECT 8897</strain>
    </source>
</reference>
<dbReference type="NCBIfam" id="TIGR03650">
    <property type="entry name" value="violacein_E"/>
    <property type="match status" value="1"/>
</dbReference>
<comment type="caution">
    <text evidence="2">The sequence shown here is derived from an EMBL/GenBank/DDBJ whole genome shotgun (WGS) entry which is preliminary data.</text>
</comment>
<name>A0A7W5B6F1_9BURK</name>
<proteinExistence type="predicted"/>
<dbReference type="EMBL" id="JACHXD010000001">
    <property type="protein sequence ID" value="MBB3117296.1"/>
    <property type="molecule type" value="Genomic_DNA"/>
</dbReference>
<protein>
    <submittedName>
        <fullName evidence="2">Anthraniloyl-CoA monooxygenase</fullName>
        <ecNumber evidence="2">1.14.13.40</ecNumber>
    </submittedName>
</protein>
<keyword evidence="2" id="KW-0503">Monooxygenase</keyword>
<dbReference type="AlphaFoldDB" id="A0A7W5B6F1"/>
<dbReference type="InterPro" id="IPR038642">
    <property type="entry name" value="VioE_sf"/>
</dbReference>
<dbReference type="GO" id="GO:0018673">
    <property type="term" value="F:anthraniloyl-CoA monooxygenase activity"/>
    <property type="evidence" value="ECO:0007669"/>
    <property type="project" value="UniProtKB-EC"/>
</dbReference>
<dbReference type="InterPro" id="IPR019902">
    <property type="entry name" value="Violacein_biosynth_enz_VioE"/>
</dbReference>
<dbReference type="RefSeq" id="WP_183439262.1">
    <property type="nucleotide sequence ID" value="NZ_JACHXD010000001.1"/>
</dbReference>
<organism evidence="2 3">
    <name type="scientific">Pseudoduganella violacea</name>
    <dbReference type="NCBI Taxonomy" id="1715466"/>
    <lineage>
        <taxon>Bacteria</taxon>
        <taxon>Pseudomonadati</taxon>
        <taxon>Pseudomonadota</taxon>
        <taxon>Betaproteobacteria</taxon>
        <taxon>Burkholderiales</taxon>
        <taxon>Oxalobacteraceae</taxon>
        <taxon>Telluria group</taxon>
        <taxon>Pseudoduganella</taxon>
    </lineage>
</organism>
<accession>A0A7W5B6F1</accession>
<feature type="domain" description="VioE" evidence="1">
    <location>
        <begin position="7"/>
        <end position="188"/>
    </location>
</feature>
<dbReference type="Gene3D" id="2.50.20.30">
    <property type="match status" value="1"/>
</dbReference>
<dbReference type="Proteomes" id="UP000541535">
    <property type="component" value="Unassembled WGS sequence"/>
</dbReference>
<evidence type="ECO:0000259" key="1">
    <source>
        <dbReference type="Pfam" id="PF18234"/>
    </source>
</evidence>
<sequence>MPAHATPPLLPLQWSSAYISYWTPMLEEDQTTSGYCWFDYGRNICRIDGLFNPWSEKETGHRLWMSEIGDARREQSRKQKVAYARETAAAGVQLYDTALPDEVTPFHELFLPQAILVDGEARHDGRHSVLGQEADAWVVERPGKAPSVFYLQAGGNHLLRMVTGSDPLHQSVRDFPNFFAGEIADSVFMPGTSTVLSR</sequence>
<dbReference type="CDD" id="cd16330">
    <property type="entry name" value="LolA_VioE"/>
    <property type="match status" value="1"/>
</dbReference>
<gene>
    <name evidence="2" type="ORF">FHS03_000315</name>
</gene>
<keyword evidence="3" id="KW-1185">Reference proteome</keyword>
<dbReference type="EC" id="1.14.13.40" evidence="2"/>
<evidence type="ECO:0000313" key="3">
    <source>
        <dbReference type="Proteomes" id="UP000541535"/>
    </source>
</evidence>